<name>A0A9P1J4K8_9PELO</name>
<comment type="caution">
    <text evidence="7">The sequence shown here is derived from an EMBL/GenBank/DDBJ whole genome shotgun (WGS) entry which is preliminary data.</text>
</comment>
<comment type="catalytic activity">
    <reaction evidence="1">
        <text>Hydrolysis of terminal non-reducing N-acetyl-D-hexosamine residues in N-acetyl-beta-D-hexosaminides.</text>
        <dbReference type="EC" id="3.2.1.52"/>
    </reaction>
</comment>
<evidence type="ECO:0000256" key="1">
    <source>
        <dbReference type="ARBA" id="ARBA00001231"/>
    </source>
</evidence>
<organism evidence="7 8">
    <name type="scientific">Caenorhabditis angaria</name>
    <dbReference type="NCBI Taxonomy" id="860376"/>
    <lineage>
        <taxon>Eukaryota</taxon>
        <taxon>Metazoa</taxon>
        <taxon>Ecdysozoa</taxon>
        <taxon>Nematoda</taxon>
        <taxon>Chromadorea</taxon>
        <taxon>Rhabditida</taxon>
        <taxon>Rhabditina</taxon>
        <taxon>Rhabditomorpha</taxon>
        <taxon>Rhabditoidea</taxon>
        <taxon>Rhabditidae</taxon>
        <taxon>Peloderinae</taxon>
        <taxon>Caenorhabditis</taxon>
    </lineage>
</organism>
<dbReference type="Pfam" id="PF00728">
    <property type="entry name" value="Glyco_hydro_20"/>
    <property type="match status" value="1"/>
</dbReference>
<dbReference type="CDD" id="cd06565">
    <property type="entry name" value="GH20_GcnA-like"/>
    <property type="match status" value="1"/>
</dbReference>
<protein>
    <recommendedName>
        <fullName evidence="3">beta-N-acetylhexosaminidase</fullName>
        <ecNumber evidence="3">3.2.1.52</ecNumber>
    </recommendedName>
</protein>
<keyword evidence="4" id="KW-0378">Hydrolase</keyword>
<accession>A0A9P1J4K8</accession>
<gene>
    <name evidence="7" type="ORF">CAMP_LOCUS17496</name>
</gene>
<dbReference type="OrthoDB" id="10023921at2759"/>
<dbReference type="EMBL" id="CANHGI010000006">
    <property type="protein sequence ID" value="CAI5454859.1"/>
    <property type="molecule type" value="Genomic_DNA"/>
</dbReference>
<dbReference type="Gene3D" id="3.20.20.80">
    <property type="entry name" value="Glycosidases"/>
    <property type="match status" value="1"/>
</dbReference>
<dbReference type="GO" id="GO:0004563">
    <property type="term" value="F:beta-N-acetylhexosaminidase activity"/>
    <property type="evidence" value="ECO:0007669"/>
    <property type="project" value="UniProtKB-EC"/>
</dbReference>
<evidence type="ECO:0000256" key="3">
    <source>
        <dbReference type="ARBA" id="ARBA00012663"/>
    </source>
</evidence>
<dbReference type="PANTHER" id="PTHR21040">
    <property type="entry name" value="BCDNA.GH04120"/>
    <property type="match status" value="1"/>
</dbReference>
<dbReference type="EC" id="3.2.1.52" evidence="3"/>
<evidence type="ECO:0000313" key="7">
    <source>
        <dbReference type="EMBL" id="CAI5454859.1"/>
    </source>
</evidence>
<dbReference type="InterPro" id="IPR017853">
    <property type="entry name" value="GH"/>
</dbReference>
<proteinExistence type="inferred from homology"/>
<dbReference type="PANTHER" id="PTHR21040:SF8">
    <property type="entry name" value="BCDNA.GH04120"/>
    <property type="match status" value="1"/>
</dbReference>
<feature type="domain" description="Glycoside hydrolase family 20 catalytic" evidence="6">
    <location>
        <begin position="75"/>
        <end position="169"/>
    </location>
</feature>
<keyword evidence="5" id="KW-0732">Signal</keyword>
<dbReference type="GO" id="GO:0005975">
    <property type="term" value="P:carbohydrate metabolic process"/>
    <property type="evidence" value="ECO:0007669"/>
    <property type="project" value="InterPro"/>
</dbReference>
<dbReference type="SUPFAM" id="SSF51445">
    <property type="entry name" value="(Trans)glycosidases"/>
    <property type="match status" value="1"/>
</dbReference>
<feature type="signal peptide" evidence="5">
    <location>
        <begin position="1"/>
        <end position="19"/>
    </location>
</feature>
<evidence type="ECO:0000259" key="6">
    <source>
        <dbReference type="Pfam" id="PF00728"/>
    </source>
</evidence>
<evidence type="ECO:0000256" key="5">
    <source>
        <dbReference type="SAM" id="SignalP"/>
    </source>
</evidence>
<dbReference type="InterPro" id="IPR015883">
    <property type="entry name" value="Glyco_hydro_20_cat"/>
</dbReference>
<comment type="similarity">
    <text evidence="2">Belongs to the glycosyl hydrolase 20 family.</text>
</comment>
<dbReference type="Proteomes" id="UP001152747">
    <property type="component" value="Unassembled WGS sequence"/>
</dbReference>
<reference evidence="7" key="1">
    <citation type="submission" date="2022-11" db="EMBL/GenBank/DDBJ databases">
        <authorList>
            <person name="Kikuchi T."/>
        </authorList>
    </citation>
    <scope>NUCLEOTIDE SEQUENCE</scope>
    <source>
        <strain evidence="7">PS1010</strain>
    </source>
</reference>
<evidence type="ECO:0000256" key="4">
    <source>
        <dbReference type="ARBA" id="ARBA00022801"/>
    </source>
</evidence>
<sequence length="512" mass="59009">MSLHKLFVISLCFISTILCSYRNAIVHFDLKGAPPKVAYFKQLLTTIGDLGATGVLLEWEDMFPFKGDLARVVNGNAYTEENVIDILQHAQLLGLEVIPLVQSLAHMEWILKTEEYADLREDERYPMVACIGDQRSLKVVLDAVNQIISMHSKFSSKYIHIGADEAFQIGICDADKEVLPIKYGNDTLRMIFDHLSTVANNVTREYPGTKVLMWFDEFRSAPPELVQEYYLNELVVPVAWKYTANLDKDLPEQMWRNLSYSFKEVWGGSAFKGADGPSAYWNRMKPYILNNKAWYLQNEKHQHLFDRFDSIILTGWQRYDHFASLCELWPTSMSSLALNLIVLSKFHVDDETADLAMRTLNCPITTTLDQLLAGSDRCRFPGYRVRDAIRDYIQLKNFFDNSTWVHNRENGWLQSSQMRIAASNPYYVDAIGQAYGRTLKKLDTIIKNLRIAMDDLFFEDVAEEFVVDIIMPFYDDLKRRSESVSRIGTKRSYIPRPWFGNGNGNNRAARLK</sequence>
<keyword evidence="8" id="KW-1185">Reference proteome</keyword>
<evidence type="ECO:0000313" key="8">
    <source>
        <dbReference type="Proteomes" id="UP001152747"/>
    </source>
</evidence>
<dbReference type="InterPro" id="IPR038901">
    <property type="entry name" value="HEXDC-like"/>
</dbReference>
<evidence type="ECO:0000256" key="2">
    <source>
        <dbReference type="ARBA" id="ARBA00006285"/>
    </source>
</evidence>
<dbReference type="AlphaFoldDB" id="A0A9P1J4K8"/>
<feature type="chain" id="PRO_5040187312" description="beta-N-acetylhexosaminidase" evidence="5">
    <location>
        <begin position="20"/>
        <end position="512"/>
    </location>
</feature>